<feature type="compositionally biased region" description="Polar residues" evidence="1">
    <location>
        <begin position="444"/>
        <end position="463"/>
    </location>
</feature>
<evidence type="ECO:0000313" key="3">
    <source>
        <dbReference type="Proteomes" id="UP000078200"/>
    </source>
</evidence>
<dbReference type="VEuPathDB" id="VectorBase:GAUT006971"/>
<feature type="region of interest" description="Disordered" evidence="1">
    <location>
        <begin position="131"/>
        <end position="193"/>
    </location>
</feature>
<evidence type="ECO:0000313" key="2">
    <source>
        <dbReference type="EnsemblMetazoa" id="GAUT006971-PA"/>
    </source>
</evidence>
<feature type="compositionally biased region" description="Polar residues" evidence="1">
    <location>
        <begin position="251"/>
        <end position="264"/>
    </location>
</feature>
<feature type="compositionally biased region" description="Polar residues" evidence="1">
    <location>
        <begin position="354"/>
        <end position="389"/>
    </location>
</feature>
<feature type="compositionally biased region" description="Low complexity" evidence="1">
    <location>
        <begin position="153"/>
        <end position="164"/>
    </location>
</feature>
<feature type="compositionally biased region" description="Low complexity" evidence="1">
    <location>
        <begin position="339"/>
        <end position="350"/>
    </location>
</feature>
<organism evidence="2 3">
    <name type="scientific">Glossina austeni</name>
    <name type="common">Savannah tsetse fly</name>
    <dbReference type="NCBI Taxonomy" id="7395"/>
    <lineage>
        <taxon>Eukaryota</taxon>
        <taxon>Metazoa</taxon>
        <taxon>Ecdysozoa</taxon>
        <taxon>Arthropoda</taxon>
        <taxon>Hexapoda</taxon>
        <taxon>Insecta</taxon>
        <taxon>Pterygota</taxon>
        <taxon>Neoptera</taxon>
        <taxon>Endopterygota</taxon>
        <taxon>Diptera</taxon>
        <taxon>Brachycera</taxon>
        <taxon>Muscomorpha</taxon>
        <taxon>Hippoboscoidea</taxon>
        <taxon>Glossinidae</taxon>
        <taxon>Glossina</taxon>
    </lineage>
</organism>
<reference evidence="2" key="1">
    <citation type="submission" date="2020-05" db="UniProtKB">
        <authorList>
            <consortium name="EnsemblMetazoa"/>
        </authorList>
    </citation>
    <scope>IDENTIFICATION</scope>
    <source>
        <strain evidence="2">TTRI</strain>
    </source>
</reference>
<feature type="region of interest" description="Disordered" evidence="1">
    <location>
        <begin position="77"/>
        <end position="111"/>
    </location>
</feature>
<accession>A0A1A9UJL8</accession>
<feature type="compositionally biased region" description="Polar residues" evidence="1">
    <location>
        <begin position="489"/>
        <end position="505"/>
    </location>
</feature>
<feature type="compositionally biased region" description="Low complexity" evidence="1">
    <location>
        <begin position="101"/>
        <end position="111"/>
    </location>
</feature>
<feature type="region of interest" description="Disordered" evidence="1">
    <location>
        <begin position="251"/>
        <end position="287"/>
    </location>
</feature>
<feature type="compositionally biased region" description="Polar residues" evidence="1">
    <location>
        <begin position="165"/>
        <end position="181"/>
    </location>
</feature>
<protein>
    <submittedName>
        <fullName evidence="2">Uncharacterized protein</fullName>
    </submittedName>
</protein>
<keyword evidence="3" id="KW-1185">Reference proteome</keyword>
<feature type="compositionally biased region" description="Low complexity" evidence="1">
    <location>
        <begin position="417"/>
        <end position="443"/>
    </location>
</feature>
<feature type="region of interest" description="Disordered" evidence="1">
    <location>
        <begin position="737"/>
        <end position="762"/>
    </location>
</feature>
<feature type="compositionally biased region" description="Polar residues" evidence="1">
    <location>
        <begin position="273"/>
        <end position="287"/>
    </location>
</feature>
<evidence type="ECO:0000256" key="1">
    <source>
        <dbReference type="SAM" id="MobiDB-lite"/>
    </source>
</evidence>
<feature type="compositionally biased region" description="Low complexity" evidence="1">
    <location>
        <begin position="478"/>
        <end position="488"/>
    </location>
</feature>
<sequence length="784" mass="85768">MKSRDEKALVESLVLPGIILHSLQSKYGSAHRMPVQSAYEPPACVQNAMMTKDKKPFTYTPGGIDLSQIKSERMAKRLARNAQAEGVVSAQQQNRPIQPHSPGSASPSASMGAAALGMPFQVLPPVQATPSITAGKHINGGNAPAPPPPPPSSNLLPTPSLGSSFNSPNVARKSPTQQTQFEPPPIGFRPEIKIPPNPMAGLRKVAPPVEKNNFWKDEYIKENSKSPMRDSGDYVINNSDYNAGNNDLQTHNNSQMNINDNIDGSKNAMAVSAPTNTDRYQQSPSTNVNNNAYAIYQQPQQEQHMPSIPSQPSTPQPYAMQPPSAPSKPQITPKPEFRSVAPPQSPSAPVYTRYNESPRSQLENVTPPQSPFKYTQQQQGPGTNVSPLVQQPTTPSTASSGASASPSQTIPWRGQRSNQQQTSQTAYNNNTQQQQQSDNYNNTHSPKPTNVENGNVVPSTINRIKSPPPSSLTTNATQQQQQQQQQQQETVYSNGMHNFGSQGSHASPGLRLQINTASSAQFNNNIAPKERIIPIQLEQTPTHNPGQLSFNNQSIAANNAPGYIMRTPNQFVDQGYNSYAGQQSSVQQQQQQQQQQQIMTPIGQQLNAPRMVMQQQQQASGPRTHIIPIAIEGNEGTRGPVSKTPVVIQNDQRTPPVQSKSFRILQKITDTIGEGNGNMKDSAATMRHRPDNYMDAEPQLQKPQFARQMSAQQARNSPTVEQMRRLQIAHEQDLNNIEQQHIPPSEQQVPEPKKYTGSAIPSRSFKILQAMTAPENAGPGQSDL</sequence>
<name>A0A1A9UJL8_GLOAU</name>
<feature type="compositionally biased region" description="Low complexity" evidence="1">
    <location>
        <begin position="390"/>
        <end position="409"/>
    </location>
</feature>
<dbReference type="Proteomes" id="UP000078200">
    <property type="component" value="Unassembled WGS sequence"/>
</dbReference>
<feature type="compositionally biased region" description="Low complexity" evidence="1">
    <location>
        <begin position="306"/>
        <end position="317"/>
    </location>
</feature>
<dbReference type="AlphaFoldDB" id="A0A1A9UJL8"/>
<dbReference type="EnsemblMetazoa" id="GAUT006971-RA">
    <property type="protein sequence ID" value="GAUT006971-PA"/>
    <property type="gene ID" value="GAUT006971"/>
</dbReference>
<feature type="region of interest" description="Disordered" evidence="1">
    <location>
        <begin position="299"/>
        <end position="509"/>
    </location>
</feature>
<proteinExistence type="predicted"/>
<feature type="compositionally biased region" description="Pro residues" evidence="1">
    <location>
        <begin position="182"/>
        <end position="193"/>
    </location>
</feature>
<dbReference type="STRING" id="7395.A0A1A9UJL8"/>